<dbReference type="InterPro" id="IPR052201">
    <property type="entry name" value="LRR-containing_regulator"/>
</dbReference>
<dbReference type="Proteomes" id="UP001190700">
    <property type="component" value="Unassembled WGS sequence"/>
</dbReference>
<dbReference type="InterPro" id="IPR032675">
    <property type="entry name" value="LRR_dom_sf"/>
</dbReference>
<accession>A0AAE0C6H2</accession>
<gene>
    <name evidence="3" type="ORF">CYMTET_41775</name>
</gene>
<comment type="subcellular location">
    <subcellularLocation>
        <location evidence="1">Cytoplasm</location>
        <location evidence="1">Cytoskeleton</location>
        <location evidence="1">Cilium axoneme</location>
    </subcellularLocation>
</comment>
<comment type="caution">
    <text evidence="3">The sequence shown here is derived from an EMBL/GenBank/DDBJ whole genome shotgun (WGS) entry which is preliminary data.</text>
</comment>
<reference evidence="3 4" key="1">
    <citation type="journal article" date="2015" name="Genome Biol. Evol.">
        <title>Comparative Genomics of a Bacterivorous Green Alga Reveals Evolutionary Causalities and Consequences of Phago-Mixotrophic Mode of Nutrition.</title>
        <authorList>
            <person name="Burns J.A."/>
            <person name="Paasch A."/>
            <person name="Narechania A."/>
            <person name="Kim E."/>
        </authorList>
    </citation>
    <scope>NUCLEOTIDE SEQUENCE [LARGE SCALE GENOMIC DNA]</scope>
    <source>
        <strain evidence="3 4">PLY_AMNH</strain>
    </source>
</reference>
<keyword evidence="4" id="KW-1185">Reference proteome</keyword>
<keyword evidence="2" id="KW-0677">Repeat</keyword>
<dbReference type="EMBL" id="LGRX02027794">
    <property type="protein sequence ID" value="KAK3248774.1"/>
    <property type="molecule type" value="Genomic_DNA"/>
</dbReference>
<dbReference type="Pfam" id="PF13516">
    <property type="entry name" value="LRR_6"/>
    <property type="match status" value="2"/>
</dbReference>
<evidence type="ECO:0000256" key="2">
    <source>
        <dbReference type="ARBA" id="ARBA00022737"/>
    </source>
</evidence>
<name>A0AAE0C6H2_9CHLO</name>
<dbReference type="SMART" id="SM00368">
    <property type="entry name" value="LRR_RI"/>
    <property type="match status" value="4"/>
</dbReference>
<dbReference type="PANTHER" id="PTHR24111">
    <property type="entry name" value="LEUCINE-RICH REPEAT-CONTAINING PROTEIN 34"/>
    <property type="match status" value="1"/>
</dbReference>
<evidence type="ECO:0000313" key="4">
    <source>
        <dbReference type="Proteomes" id="UP001190700"/>
    </source>
</evidence>
<dbReference type="InterPro" id="IPR001611">
    <property type="entry name" value="Leu-rich_rpt"/>
</dbReference>
<evidence type="ECO:0000313" key="3">
    <source>
        <dbReference type="EMBL" id="KAK3248774.1"/>
    </source>
</evidence>
<dbReference type="Gene3D" id="3.80.10.10">
    <property type="entry name" value="Ribonuclease Inhibitor"/>
    <property type="match status" value="2"/>
</dbReference>
<dbReference type="AlphaFoldDB" id="A0AAE0C6H2"/>
<organism evidence="3 4">
    <name type="scientific">Cymbomonas tetramitiformis</name>
    <dbReference type="NCBI Taxonomy" id="36881"/>
    <lineage>
        <taxon>Eukaryota</taxon>
        <taxon>Viridiplantae</taxon>
        <taxon>Chlorophyta</taxon>
        <taxon>Pyramimonadophyceae</taxon>
        <taxon>Pyramimonadales</taxon>
        <taxon>Pyramimonadaceae</taxon>
        <taxon>Cymbomonas</taxon>
    </lineage>
</organism>
<protein>
    <submittedName>
        <fullName evidence="3">Uncharacterized protein</fullName>
    </submittedName>
</protein>
<dbReference type="PANTHER" id="PTHR24111:SF0">
    <property type="entry name" value="LEUCINE-RICH REPEAT-CONTAINING PROTEIN"/>
    <property type="match status" value="1"/>
</dbReference>
<dbReference type="GO" id="GO:0005930">
    <property type="term" value="C:axoneme"/>
    <property type="evidence" value="ECO:0007669"/>
    <property type="project" value="UniProtKB-SubCell"/>
</dbReference>
<sequence length="657" mass="71714">MTSLTEQFRNLCLVKLDIPIGWTQIDNLDSNNALPKALKLEAPLGMLATDLDTIHTEEQWERLRTFMTDSHSGQRFQPKGLWLSIGRGPRTVATLKETVLRGLGQLLCKNNAMLCRIDLRGQRLGPDGAKWLVADLREPWNQELDSLNLTDNGVCGIYDGCYVPEDVSGAYDTGGLENVLCALVDNGRLKSLDLSRNVLNVRKQCVEGTAKLNGIQMLSEAISRKHCQLTTLRLDDTRLAGKCSKQQGEDTQALECLAQSLETNTSITDLYLCGNFIGAEGAAALALGLQENRTLTSLDISDNDLGFDGVTSLSEAVMPRSGRISAIKVLTCDVKLPIERILKGEITELDLGGEGGLRIEALVILQKALQHNSELSVEEGRLRLTRLGVFTNDTAVSLYGGFLTEFMKVISKLGQTSSSDDSYGRRGLEMICNVPMASEQQRISDNPEVLDLQDERLGFLGASLLAFLLQKSGNGPSRAPVTPDLPYVHSIRFLNVLGCGVGMSGACVLQSALEKSATLMTLCGLSPGENEVEKSNQNLKPWDAILLAADLTVGQCSSSLVTLRLNSSYSSLSVLEELVPRRQACHRGSRWSFGDTMKSSDGTEWKVGRRSAGGDVFLQRKDASGVEALGKALLKINTFETLTLTDFTWRKRPHMNS</sequence>
<evidence type="ECO:0000256" key="1">
    <source>
        <dbReference type="ARBA" id="ARBA00004430"/>
    </source>
</evidence>
<dbReference type="SUPFAM" id="SSF52047">
    <property type="entry name" value="RNI-like"/>
    <property type="match status" value="1"/>
</dbReference>
<proteinExistence type="predicted"/>